<dbReference type="OrthoDB" id="342790at2759"/>
<name>A0A1J4ME20_9CRYT</name>
<proteinExistence type="predicted"/>
<dbReference type="EMBL" id="LRBP01000022">
    <property type="protein sequence ID" value="OII72490.1"/>
    <property type="molecule type" value="Genomic_DNA"/>
</dbReference>
<sequence>MFKIYIILHFIFIYIQTAYSSHSNSGDGTSSSKYFILDPIKYNNFVQSLMETPEEVISGNNFRSSDNFNLIKMNKLQDIICKESDLVFSNTETDVNYSTVLNLNTGDNEMKRNKNYLLLFGADKCILDSSFIDRKSIKINIRVIPDLRSPTKEVYYDKICDCLFKREISDESGQNVFEVHCNSDLSIDIQQNHDYLEIGGVDTLNETDLVKFPTLVAEKNSEVGKKVEVVGSETFSIRAPNIKSNHVKTIKPKVNEFNFSKYFWETSSGFFGEGQEAENKANIEYCKSQNQNKSCENEKRLNLEKEFRESCSSKEHQLILDTLLIIVDKLVEHLDNK</sequence>
<dbReference type="GeneID" id="39977278"/>
<gene>
    <name evidence="2" type="ORF">cubi_00485</name>
</gene>
<accession>A0A1J4ME20</accession>
<organism evidence="2 3">
    <name type="scientific">Cryptosporidium ubiquitum</name>
    <dbReference type="NCBI Taxonomy" id="857276"/>
    <lineage>
        <taxon>Eukaryota</taxon>
        <taxon>Sar</taxon>
        <taxon>Alveolata</taxon>
        <taxon>Apicomplexa</taxon>
        <taxon>Conoidasida</taxon>
        <taxon>Coccidia</taxon>
        <taxon>Eucoccidiorida</taxon>
        <taxon>Eimeriorina</taxon>
        <taxon>Cryptosporidiidae</taxon>
        <taxon>Cryptosporidium</taxon>
    </lineage>
</organism>
<dbReference type="VEuPathDB" id="CryptoDB:cubi_00485"/>
<evidence type="ECO:0000313" key="3">
    <source>
        <dbReference type="Proteomes" id="UP000186176"/>
    </source>
</evidence>
<dbReference type="AlphaFoldDB" id="A0A1J4ME20"/>
<comment type="caution">
    <text evidence="2">The sequence shown here is derived from an EMBL/GenBank/DDBJ whole genome shotgun (WGS) entry which is preliminary data.</text>
</comment>
<feature type="signal peptide" evidence="1">
    <location>
        <begin position="1"/>
        <end position="20"/>
    </location>
</feature>
<keyword evidence="3" id="KW-1185">Reference proteome</keyword>
<evidence type="ECO:0000256" key="1">
    <source>
        <dbReference type="SAM" id="SignalP"/>
    </source>
</evidence>
<reference evidence="2 3" key="1">
    <citation type="submission" date="2016-10" db="EMBL/GenBank/DDBJ databases">
        <title>Reductive evolution of mitochondrial metabolism and differential evolution of invasion-related proteins in Cryptosporidium.</title>
        <authorList>
            <person name="Liu S."/>
            <person name="Roellig D.M."/>
            <person name="Guo Y."/>
            <person name="Li N."/>
            <person name="Frace M.A."/>
            <person name="Tang K."/>
            <person name="Zhang L."/>
            <person name="Feng Y."/>
            <person name="Xiao L."/>
        </authorList>
    </citation>
    <scope>NUCLEOTIDE SEQUENCE [LARGE SCALE GENOMIC DNA]</scope>
    <source>
        <strain evidence="2">39726</strain>
    </source>
</reference>
<dbReference type="Proteomes" id="UP000186176">
    <property type="component" value="Unassembled WGS sequence"/>
</dbReference>
<keyword evidence="1" id="KW-0732">Signal</keyword>
<protein>
    <submittedName>
        <fullName evidence="2">Uncharacterized protein</fullName>
    </submittedName>
</protein>
<dbReference type="RefSeq" id="XP_028873988.1">
    <property type="nucleotide sequence ID" value="XM_029017499.1"/>
</dbReference>
<feature type="chain" id="PRO_5012837081" evidence="1">
    <location>
        <begin position="21"/>
        <end position="337"/>
    </location>
</feature>
<evidence type="ECO:0000313" key="2">
    <source>
        <dbReference type="EMBL" id="OII72490.1"/>
    </source>
</evidence>